<dbReference type="EMBL" id="UOEG01000218">
    <property type="protein sequence ID" value="VAW00982.1"/>
    <property type="molecule type" value="Genomic_DNA"/>
</dbReference>
<name>A0A3B0SEJ3_9ZZZZ</name>
<evidence type="ECO:0000313" key="1">
    <source>
        <dbReference type="EMBL" id="VAW00982.1"/>
    </source>
</evidence>
<sequence>MRPWLILSLLLATTACTEFPELDAKVDAAARAAPYPDLIPVEEIKAQVSAPRIADTSGSDVNARAARLKARAARLRATPIN</sequence>
<gene>
    <name evidence="1" type="ORF">MNBD_ALPHA07-1208</name>
</gene>
<proteinExistence type="predicted"/>
<accession>A0A3B0SEJ3</accession>
<organism evidence="1">
    <name type="scientific">hydrothermal vent metagenome</name>
    <dbReference type="NCBI Taxonomy" id="652676"/>
    <lineage>
        <taxon>unclassified sequences</taxon>
        <taxon>metagenomes</taxon>
        <taxon>ecological metagenomes</taxon>
    </lineage>
</organism>
<dbReference type="PROSITE" id="PS51257">
    <property type="entry name" value="PROKAR_LIPOPROTEIN"/>
    <property type="match status" value="1"/>
</dbReference>
<protein>
    <submittedName>
        <fullName evidence="1">Uncharacterized protein</fullName>
    </submittedName>
</protein>
<reference evidence="1" key="1">
    <citation type="submission" date="2018-06" db="EMBL/GenBank/DDBJ databases">
        <authorList>
            <person name="Zhirakovskaya E."/>
        </authorList>
    </citation>
    <scope>NUCLEOTIDE SEQUENCE</scope>
</reference>
<dbReference type="AlphaFoldDB" id="A0A3B0SEJ3"/>